<comment type="caution">
    <text evidence="3">The sequence shown here is derived from an EMBL/GenBank/DDBJ whole genome shotgun (WGS) entry which is preliminary data.</text>
</comment>
<accession>A0A4R8QCL5</accession>
<feature type="compositionally biased region" description="Polar residues" evidence="1">
    <location>
        <begin position="81"/>
        <end position="99"/>
    </location>
</feature>
<dbReference type="AlphaFoldDB" id="A0A4R8QCL5"/>
<keyword evidence="4" id="KW-1185">Reference proteome</keyword>
<feature type="compositionally biased region" description="Polar residues" evidence="1">
    <location>
        <begin position="186"/>
        <end position="196"/>
    </location>
</feature>
<reference evidence="3 4" key="1">
    <citation type="submission" date="2018-11" db="EMBL/GenBank/DDBJ databases">
        <title>Genome sequence and assembly of Colletotrichum spinosum.</title>
        <authorList>
            <person name="Gan P."/>
            <person name="Shirasu K."/>
        </authorList>
    </citation>
    <scope>NUCLEOTIDE SEQUENCE [LARGE SCALE GENOMIC DNA]</scope>
    <source>
        <strain evidence="3 4">CBS 515.97</strain>
    </source>
</reference>
<dbReference type="SUPFAM" id="SSF68906">
    <property type="entry name" value="SAP domain"/>
    <property type="match status" value="1"/>
</dbReference>
<dbReference type="PROSITE" id="PS50800">
    <property type="entry name" value="SAP"/>
    <property type="match status" value="1"/>
</dbReference>
<feature type="compositionally biased region" description="Basic and acidic residues" evidence="1">
    <location>
        <begin position="633"/>
        <end position="647"/>
    </location>
</feature>
<sequence>MKDWSKQTVVQLKAELKRRGLGQAGLKQELVTRLTEDDASKTAEATPEVAPDADSTANSESADSPEAQVEPAPVDDAPNEAPSTETGPAAEVTTQSSTEAIDEPANAPLETDQHDAPPAVPETLNAAEVTPPAPVDAAQDAQKRKRRSESPVESSPDIARKRVKADTGDGSQSPKPSGVTDVISKITETLTQNTSLVDDIAKDAKDIAEQLPKPSEDEVMEEDKPPTSPTEASNKDVVMTASTEDQTEAQDAEQAADVSMVDEARDAENTFGGTTDPVKEAPVTTEAEQRASAPRDVDDAMEYDRDVRPAVHPATRALYIKNFMRPLRDSAVRDHLLHLATAAGAQSNDDDIEDFYLDQIRTHAFAVFRTTTQASRVRNALHEVIWPDERERKPLWVDFVPPEKVPEWIDEERAQGARQRGCRWEVLYDRDDDGYVVARLDSGTAPPPALAAPEPARLAPSGPAVKDVNAIPLGPRGGRGIDGVPLGPRGDAPRGPGGRPPRQIPGFPGGLIQTTKTNPPISYQPVSEDLASRRVRNMRSYYTQDLKRDMGPETDINRYTFEQGDNFVDRGQEVFVGIRPPHREAQRRRPGGIGGGPPRGPPGRGRRSGNRRGPRPLSDRYLPGINESGPYRQGDRGNYDRRDDRRY</sequence>
<feature type="compositionally biased region" description="Basic and acidic residues" evidence="1">
    <location>
        <begin position="158"/>
        <end position="167"/>
    </location>
</feature>
<feature type="region of interest" description="Disordered" evidence="1">
    <location>
        <begin position="19"/>
        <end position="296"/>
    </location>
</feature>
<gene>
    <name evidence="3" type="ORF">C8035_v008893</name>
</gene>
<dbReference type="InterPro" id="IPR003034">
    <property type="entry name" value="SAP_dom"/>
</dbReference>
<dbReference type="Gene3D" id="1.10.720.30">
    <property type="entry name" value="SAP domain"/>
    <property type="match status" value="1"/>
</dbReference>
<dbReference type="PANTHER" id="PTHR47031">
    <property type="entry name" value="SAP DNA-BINDING DOMAIN-CONTAINING PROTEIN"/>
    <property type="match status" value="1"/>
</dbReference>
<name>A0A4R8QCL5_9PEZI</name>
<dbReference type="SMART" id="SM00513">
    <property type="entry name" value="SAP"/>
    <property type="match status" value="1"/>
</dbReference>
<dbReference type="Pfam" id="PF02037">
    <property type="entry name" value="SAP"/>
    <property type="match status" value="1"/>
</dbReference>
<evidence type="ECO:0000313" key="4">
    <source>
        <dbReference type="Proteomes" id="UP000295083"/>
    </source>
</evidence>
<dbReference type="PANTHER" id="PTHR47031:SF3">
    <property type="entry name" value="SAP DOMAIN-CONTAINING PROTEIN"/>
    <property type="match status" value="1"/>
</dbReference>
<protein>
    <recommendedName>
        <fullName evidence="2">SAP domain-containing protein</fullName>
    </recommendedName>
</protein>
<feature type="compositionally biased region" description="Basic and acidic residues" evidence="1">
    <location>
        <begin position="287"/>
        <end position="296"/>
    </location>
</feature>
<dbReference type="InterPro" id="IPR034257">
    <property type="entry name" value="Acinus_RRM"/>
</dbReference>
<feature type="region of interest" description="Disordered" evidence="1">
    <location>
        <begin position="577"/>
        <end position="647"/>
    </location>
</feature>
<feature type="compositionally biased region" description="Basic and acidic residues" evidence="1">
    <location>
        <begin position="199"/>
        <end position="208"/>
    </location>
</feature>
<evidence type="ECO:0000256" key="1">
    <source>
        <dbReference type="SAM" id="MobiDB-lite"/>
    </source>
</evidence>
<feature type="compositionally biased region" description="Basic residues" evidence="1">
    <location>
        <begin position="604"/>
        <end position="614"/>
    </location>
</feature>
<evidence type="ECO:0000259" key="2">
    <source>
        <dbReference type="PROSITE" id="PS50800"/>
    </source>
</evidence>
<proteinExistence type="predicted"/>
<organism evidence="3 4">
    <name type="scientific">Colletotrichum spinosum</name>
    <dbReference type="NCBI Taxonomy" id="1347390"/>
    <lineage>
        <taxon>Eukaryota</taxon>
        <taxon>Fungi</taxon>
        <taxon>Dikarya</taxon>
        <taxon>Ascomycota</taxon>
        <taxon>Pezizomycotina</taxon>
        <taxon>Sordariomycetes</taxon>
        <taxon>Hypocreomycetidae</taxon>
        <taxon>Glomerellales</taxon>
        <taxon>Glomerellaceae</taxon>
        <taxon>Colletotrichum</taxon>
        <taxon>Colletotrichum orbiculare species complex</taxon>
    </lineage>
</organism>
<feature type="domain" description="SAP" evidence="2">
    <location>
        <begin position="4"/>
        <end position="38"/>
    </location>
</feature>
<dbReference type="Proteomes" id="UP000295083">
    <property type="component" value="Unassembled WGS sequence"/>
</dbReference>
<dbReference type="EMBL" id="QAPG01000042">
    <property type="protein sequence ID" value="TDZ35340.1"/>
    <property type="molecule type" value="Genomic_DNA"/>
</dbReference>
<dbReference type="InterPro" id="IPR036361">
    <property type="entry name" value="SAP_dom_sf"/>
</dbReference>
<evidence type="ECO:0000313" key="3">
    <source>
        <dbReference type="EMBL" id="TDZ35340.1"/>
    </source>
</evidence>
<feature type="compositionally biased region" description="Low complexity" evidence="1">
    <location>
        <begin position="485"/>
        <end position="497"/>
    </location>
</feature>
<feature type="region of interest" description="Disordered" evidence="1">
    <location>
        <begin position="470"/>
        <end position="510"/>
    </location>
</feature>
<dbReference type="CDD" id="cd12432">
    <property type="entry name" value="RRM_ACINU"/>
    <property type="match status" value="1"/>
</dbReference>